<dbReference type="InterPro" id="IPR007074">
    <property type="entry name" value="LicD/FKTN/FKRP_NTP_transf"/>
</dbReference>
<evidence type="ECO:0000256" key="5">
    <source>
        <dbReference type="SAM" id="MobiDB-lite"/>
    </source>
</evidence>
<evidence type="ECO:0000256" key="4">
    <source>
        <dbReference type="ARBA" id="ARBA00023136"/>
    </source>
</evidence>
<evidence type="ECO:0000256" key="2">
    <source>
        <dbReference type="ARBA" id="ARBA00022692"/>
    </source>
</evidence>
<keyword evidence="2" id="KW-0812">Transmembrane</keyword>
<gene>
    <name evidence="7" type="ORF">FOB60_000773</name>
</gene>
<comment type="caution">
    <text evidence="7">The sequence shown here is derived from an EMBL/GenBank/DDBJ whole genome shotgun (WGS) entry which is preliminary data.</text>
</comment>
<dbReference type="AlphaFoldDB" id="A0A8X7TDW2"/>
<dbReference type="GO" id="GO:0009100">
    <property type="term" value="P:glycoprotein metabolic process"/>
    <property type="evidence" value="ECO:0007669"/>
    <property type="project" value="UniProtKB-ARBA"/>
</dbReference>
<dbReference type="EMBL" id="JABWAB010000001">
    <property type="protein sequence ID" value="KAF6059191.1"/>
    <property type="molecule type" value="Genomic_DNA"/>
</dbReference>
<evidence type="ECO:0000256" key="3">
    <source>
        <dbReference type="ARBA" id="ARBA00022989"/>
    </source>
</evidence>
<evidence type="ECO:0000259" key="6">
    <source>
        <dbReference type="Pfam" id="PF04991"/>
    </source>
</evidence>
<dbReference type="Pfam" id="PF04991">
    <property type="entry name" value="LicD"/>
    <property type="match status" value="1"/>
</dbReference>
<feature type="compositionally biased region" description="Basic and acidic residues" evidence="5">
    <location>
        <begin position="777"/>
        <end position="840"/>
    </location>
</feature>
<dbReference type="PANTHER" id="PTHR15407">
    <property type="entry name" value="FUKUTIN-RELATED"/>
    <property type="match status" value="1"/>
</dbReference>
<protein>
    <submittedName>
        <fullName evidence="7">LicD family protein</fullName>
    </submittedName>
</protein>
<evidence type="ECO:0000313" key="8">
    <source>
        <dbReference type="Proteomes" id="UP000590412"/>
    </source>
</evidence>
<organism evidence="7 8">
    <name type="scientific">Candida parapsilosis</name>
    <name type="common">Yeast</name>
    <dbReference type="NCBI Taxonomy" id="5480"/>
    <lineage>
        <taxon>Eukaryota</taxon>
        <taxon>Fungi</taxon>
        <taxon>Dikarya</taxon>
        <taxon>Ascomycota</taxon>
        <taxon>Saccharomycotina</taxon>
        <taxon>Pichiomycetes</taxon>
        <taxon>Debaryomycetaceae</taxon>
        <taxon>Candida/Lodderomyces clade</taxon>
        <taxon>Candida</taxon>
    </lineage>
</organism>
<evidence type="ECO:0000313" key="7">
    <source>
        <dbReference type="EMBL" id="KAF6059191.1"/>
    </source>
</evidence>
<sequence length="890" mass="103254">MRRSRGIVLAFFIVALVFFLGLQHPPFKQYLAKNAPISHLRQLFMMYESPKQLAEFDKKILQTFEFYKSKIGQGGVIEASDEKKLEFTQKVLVETRFTNDDSFSVINVPPKEDIPVFQKYDPRFTFGLLLKYINDKSNEKELIQPETFNIPVFHWADYVDMTPLEDYIFTTEKKTCQHFDVRTGDSRKNMGENLLDPDDYCIDDGDAMESVLQNPLKQMKYPSHIFESMKQVQKESAQNPALSTGFHIHRWTGRGKTALRPVIARSYLYDFMPVPLTITFLLPEDKFIQFNVKQGQRQKLRDSDLLFEGPINIKDEISRFANKVSTSRKVLPFESHLQHDDFIDKSAGVVRKLGAEANPLNQTDQNYLAGLRYSLREENPPKHFREANIIKEEPNFGFGSNYDWRFFTGIINKTPQSQSANGRLLKAFLKLTNRYGIKSWVSHGSLLGWYWNGLRLPWEPDVSIQLPIRDFHRLTRLFNQSIVVDFGNDLDKETRFGRYFLDSASLLSQRTKGNTNNIIDARFIDIDTGVKIDITALAVSDTLAPSRYYEQSAVGHDTLKSMTPLNRNNMLQLYNCRKEQFIAMNQLDPLRLSMVQGEYGYIPYGFDSIMQNEYNTKGKVSTFTNNYVYLPKLRMWTSALVIVDFLRTNHLDESRLDIYQEGGADMISIDLNDKEYIEFLYYAENVLRDFLNTREVTSLHDVELQRLLKGRSTKGLFVKNGFALLGLASIMNPETSRAPLYMDYFVNETRYYDGYYSFEDQLLRLKHMTREHELNWQAKEEEEKEMEEEKKKAAAAEEERKKEAAAEEKKKKAAAEEERKKAAAAEEERKKAAAEEERKKAAAAQKARAEDIKKEAEEMKEIEQGNNKVDETKKLADEEMKKAEEKLSKP</sequence>
<keyword evidence="4" id="KW-0472">Membrane</keyword>
<evidence type="ECO:0000256" key="1">
    <source>
        <dbReference type="ARBA" id="ARBA00004167"/>
    </source>
</evidence>
<feature type="region of interest" description="Disordered" evidence="5">
    <location>
        <begin position="777"/>
        <end position="890"/>
    </location>
</feature>
<dbReference type="Proteomes" id="UP000590412">
    <property type="component" value="Unassembled WGS sequence"/>
</dbReference>
<name>A0A8X7TDW2_CANPA</name>
<comment type="subcellular location">
    <subcellularLocation>
        <location evidence="1">Membrane</location>
        <topology evidence="1">Single-pass membrane protein</topology>
    </subcellularLocation>
</comment>
<dbReference type="GO" id="GO:0016020">
    <property type="term" value="C:membrane"/>
    <property type="evidence" value="ECO:0007669"/>
    <property type="project" value="UniProtKB-SubCell"/>
</dbReference>
<reference evidence="7" key="1">
    <citation type="submission" date="2020-03" db="EMBL/GenBank/DDBJ databases">
        <title>FDA dAtabase for Regulatory Grade micrObial Sequences (FDA-ARGOS): Supporting development and validation of Infectious Disease Dx tests.</title>
        <authorList>
            <person name="Campos J."/>
            <person name="Goldberg B."/>
            <person name="Tallon L."/>
            <person name="Sadzewicz L."/>
            <person name="Vavikolanu K."/>
            <person name="Mehta A."/>
            <person name="Aluvathingal J."/>
            <person name="Nadendla S."/>
            <person name="Nandy P."/>
            <person name="Geyer C."/>
            <person name="Yan Y."/>
            <person name="Sichtig H."/>
        </authorList>
    </citation>
    <scope>NUCLEOTIDE SEQUENCE [LARGE SCALE GENOMIC DNA]</scope>
    <source>
        <strain evidence="7">FDAARGOS_652</strain>
    </source>
</reference>
<accession>A0A8X7TDW2</accession>
<feature type="compositionally biased region" description="Basic and acidic residues" evidence="5">
    <location>
        <begin position="847"/>
        <end position="890"/>
    </location>
</feature>
<dbReference type="PANTHER" id="PTHR15407:SF28">
    <property type="entry name" value="RIBITOL-5-PHOSPHATE TRANSFERASE FKTN"/>
    <property type="match status" value="1"/>
</dbReference>
<feature type="domain" description="LicD/FKTN/FKRP nucleotidyltransferase" evidence="6">
    <location>
        <begin position="432"/>
        <end position="548"/>
    </location>
</feature>
<keyword evidence="3" id="KW-1133">Transmembrane helix</keyword>
<dbReference type="InterPro" id="IPR009644">
    <property type="entry name" value="FKTN/MNN4/W02B3.4-1"/>
</dbReference>
<proteinExistence type="predicted"/>